<dbReference type="EMBL" id="JAGIOH010000001">
    <property type="protein sequence ID" value="MBP2404005.1"/>
    <property type="molecule type" value="Genomic_DNA"/>
</dbReference>
<dbReference type="Gene3D" id="2.160.20.80">
    <property type="entry name" value="E3 ubiquitin-protein ligase SopA"/>
    <property type="match status" value="1"/>
</dbReference>
<dbReference type="RefSeq" id="WP_209515690.1">
    <property type="nucleotide sequence ID" value="NZ_JAGIOH010000001.1"/>
</dbReference>
<organism evidence="2 3">
    <name type="scientific">Streptomyces syringium</name>
    <dbReference type="NCBI Taxonomy" id="76729"/>
    <lineage>
        <taxon>Bacteria</taxon>
        <taxon>Bacillati</taxon>
        <taxon>Actinomycetota</taxon>
        <taxon>Actinomycetes</taxon>
        <taxon>Kitasatosporales</taxon>
        <taxon>Streptomycetaceae</taxon>
        <taxon>Streptomyces</taxon>
    </lineage>
</organism>
<gene>
    <name evidence="2" type="ORF">JO379_003474</name>
</gene>
<sequence>MVQLLAVLGAGIALIFTAFNYRLTRRGQVTDRFIKALERLDSEELYVRLGGVLALEQIVQDAPDQATHAAQVLSAFLRRRAPGQTPTAPASARRDRIAAARRSALRGTEPPPRLPSPSPSSPEADVQHALTALTHPSIRKNVAPEQELVLDELNLAGVKLTGANLSYIWLNKANLSNAWLSRANLSGAWLSKTILTGAWLVHTDLTHARLDGANLSGARLTDATLTGVILDGANLTGAWLEEADLTAACLRKADLTAAHLEDATLIRTRLEKADLTAAHLEEANLTQAHLDEANLTRARLDSADFNGADLTAARLDGAYLGGADLSNALGLTPTQVWKAVITSSTRLPDVMAGHPLITARVREIEHRFDL</sequence>
<feature type="region of interest" description="Disordered" evidence="1">
    <location>
        <begin position="102"/>
        <end position="125"/>
    </location>
</feature>
<dbReference type="InterPro" id="IPR051082">
    <property type="entry name" value="Pentapeptide-BTB/POZ_domain"/>
</dbReference>
<dbReference type="Pfam" id="PF00805">
    <property type="entry name" value="Pentapeptide"/>
    <property type="match status" value="4"/>
</dbReference>
<feature type="compositionally biased region" description="Pro residues" evidence="1">
    <location>
        <begin position="109"/>
        <end position="120"/>
    </location>
</feature>
<evidence type="ECO:0000313" key="3">
    <source>
        <dbReference type="Proteomes" id="UP001519291"/>
    </source>
</evidence>
<protein>
    <submittedName>
        <fullName evidence="2">Uncharacterized protein YjbI with pentapeptide repeats</fullName>
    </submittedName>
</protein>
<proteinExistence type="predicted"/>
<comment type="caution">
    <text evidence="2">The sequence shown here is derived from an EMBL/GenBank/DDBJ whole genome shotgun (WGS) entry which is preliminary data.</text>
</comment>
<name>A0ABS4Y5F0_9ACTN</name>
<dbReference type="Proteomes" id="UP001519291">
    <property type="component" value="Unassembled WGS sequence"/>
</dbReference>
<dbReference type="PANTHER" id="PTHR14136">
    <property type="entry name" value="BTB_POZ DOMAIN-CONTAINING PROTEIN KCTD9"/>
    <property type="match status" value="1"/>
</dbReference>
<dbReference type="GeneID" id="91570352"/>
<evidence type="ECO:0000256" key="1">
    <source>
        <dbReference type="SAM" id="MobiDB-lite"/>
    </source>
</evidence>
<accession>A0ABS4Y5F0</accession>
<dbReference type="PANTHER" id="PTHR14136:SF17">
    <property type="entry name" value="BTB_POZ DOMAIN-CONTAINING PROTEIN KCTD9"/>
    <property type="match status" value="1"/>
</dbReference>
<dbReference type="InterPro" id="IPR001646">
    <property type="entry name" value="5peptide_repeat"/>
</dbReference>
<keyword evidence="3" id="KW-1185">Reference proteome</keyword>
<evidence type="ECO:0000313" key="2">
    <source>
        <dbReference type="EMBL" id="MBP2404005.1"/>
    </source>
</evidence>
<reference evidence="2 3" key="1">
    <citation type="submission" date="2021-03" db="EMBL/GenBank/DDBJ databases">
        <title>Sequencing the genomes of 1000 actinobacteria strains.</title>
        <authorList>
            <person name="Klenk H.-P."/>
        </authorList>
    </citation>
    <scope>NUCLEOTIDE SEQUENCE [LARGE SCALE GENOMIC DNA]</scope>
    <source>
        <strain evidence="2 3">DSM 41480</strain>
    </source>
</reference>
<dbReference type="SUPFAM" id="SSF141571">
    <property type="entry name" value="Pentapeptide repeat-like"/>
    <property type="match status" value="1"/>
</dbReference>